<dbReference type="SMART" id="SM00219">
    <property type="entry name" value="TyrKc"/>
    <property type="match status" value="1"/>
</dbReference>
<dbReference type="PRINTS" id="PR00109">
    <property type="entry name" value="TYRKINASE"/>
</dbReference>
<dbReference type="EnsemblMetazoa" id="PPAI003210-RA">
    <property type="protein sequence ID" value="PPAI003210-PA"/>
    <property type="gene ID" value="PPAI003210"/>
</dbReference>
<feature type="region of interest" description="Disordered" evidence="1">
    <location>
        <begin position="647"/>
        <end position="671"/>
    </location>
</feature>
<dbReference type="VEuPathDB" id="VectorBase:PPAPM1_010302"/>
<evidence type="ECO:0000313" key="3">
    <source>
        <dbReference type="Proteomes" id="UP000092462"/>
    </source>
</evidence>
<dbReference type="InterPro" id="IPR036137">
    <property type="entry name" value="Focal_adhe_kin_target_dom_sf"/>
</dbReference>
<feature type="compositionally biased region" description="Low complexity" evidence="1">
    <location>
        <begin position="455"/>
        <end position="466"/>
    </location>
</feature>
<dbReference type="InterPro" id="IPR001245">
    <property type="entry name" value="Ser-Thr/Tyr_kinase_cat_dom"/>
</dbReference>
<feature type="compositionally biased region" description="Low complexity" evidence="1">
    <location>
        <begin position="934"/>
        <end position="957"/>
    </location>
</feature>
<dbReference type="InterPro" id="IPR011009">
    <property type="entry name" value="Kinase-like_dom_sf"/>
</dbReference>
<feature type="compositionally biased region" description="Low complexity" evidence="1">
    <location>
        <begin position="657"/>
        <end position="671"/>
    </location>
</feature>
<keyword evidence="3" id="KW-1185">Reference proteome</keyword>
<feature type="compositionally biased region" description="Polar residues" evidence="1">
    <location>
        <begin position="714"/>
        <end position="743"/>
    </location>
</feature>
<dbReference type="SUPFAM" id="SSF68993">
    <property type="entry name" value="FAT domain of focal adhesion kinase"/>
    <property type="match status" value="1"/>
</dbReference>
<feature type="compositionally biased region" description="Polar residues" evidence="1">
    <location>
        <begin position="761"/>
        <end position="772"/>
    </location>
</feature>
<dbReference type="InterPro" id="IPR005189">
    <property type="entry name" value="Focal_adhesion_kin_target_dom"/>
</dbReference>
<feature type="region of interest" description="Disordered" evidence="1">
    <location>
        <begin position="447"/>
        <end position="553"/>
    </location>
</feature>
<dbReference type="PANTHER" id="PTHR46221">
    <property type="entry name" value="FERM AND PDZ DOMAIN-CONTAINING PROTEIN FAMILY MEMBER"/>
    <property type="match status" value="1"/>
</dbReference>
<sequence length="957" mass="104481">MLPIKWMAPESINFRRFTTASDVWMFGVCTWEILMLGVKPFQGIKNSDVIGKLENRERLPLPNNCPPRLYSLMSQCWAYEPSKRPDFKTIKETLYEILMEERLSDCETMRRENRRVAAMSWGAGDDNPPPPKPARAPILDAGSLGTEAPQMAPQTYIIAQNPAVLAQLMRENESRSLNPSAYTTPASVFNTLAVDFDTERTDEVNVDQSDLALRTIKLPACDLLKLDPMVGENVGVNEGCMKNSGRVDDGDLANSAAIEGLCSSATSSNSNTLERYDLPQDAISENSVPRPPEYPIPCEIINALTQQTHSIDPMYKALQKPPEGQQQPVIQYISSQQQPPQVVHYPNHGTPQHTASFVQPANFYSPDHQYLVQSFQQTGSPAMSGTFIYPAMSPQMVPMSAGHFPPGQPFTVVYGAPPDGQEGGEKCRSLERNPQYAARVSSLERVPPNIAVKPSRSTSLTRQLSTGPDTLGPPGRSGSLERSGLPPQGYGSRTNSLERSQNDTLRATGGSLERNPSAGAYDMKGSRNYRGGSLERNQQVVGGNRGGSLERNPGYGTPYKSPKQPEQEPFQEEIYDFGGANVKSCAAIALKKSIAKGLIPPDYQYKINSTMSPAPPPYPGVYHQQRLQHQQRVWGHQIPPMSPIQQQHMHHASPMITNPQQQPQFNSQPQTQLPDVSAHLELKLRRQQIESEVDSKWLHQEETNLKKRLSLITTGSADGDTNGSGFPSTSRFSPQTSVSSGPQSLPVEATSGLGDSRPHTPGSNSGTLRATASSSSSSLDKSAAGTVEARKTLALDRSNDTVYGATTGVVKAIMALSQGVERSVPAEYLDLVKNIGIELRVLLGSVDQLSTQFPPQAHREVEMAHKVLSKDMFELVSAMRLAQQYSDTTLDVEYRKSMLAAAHVLAMDAKNLLDVVDSIRVRYPSCFGEKQATSPKGPSNSTSLSSPGSAASVTPNK</sequence>
<dbReference type="Pfam" id="PF07714">
    <property type="entry name" value="PK_Tyr_Ser-Thr"/>
    <property type="match status" value="1"/>
</dbReference>
<feature type="compositionally biased region" description="Polar residues" evidence="1">
    <location>
        <begin position="491"/>
        <end position="505"/>
    </location>
</feature>
<dbReference type="EMBL" id="AJVK01026304">
    <property type="status" value="NOT_ANNOTATED_CDS"/>
    <property type="molecule type" value="Genomic_DNA"/>
</dbReference>
<name>A0A1B0GMM1_PHLPP</name>
<dbReference type="FunFam" id="1.10.510.10:FF:000986">
    <property type="entry name" value="Protein tyrosine kinase 2aa"/>
    <property type="match status" value="1"/>
</dbReference>
<dbReference type="GO" id="GO:0005925">
    <property type="term" value="C:focal adhesion"/>
    <property type="evidence" value="ECO:0007669"/>
    <property type="project" value="InterPro"/>
</dbReference>
<organism evidence="2 3">
    <name type="scientific">Phlebotomus papatasi</name>
    <name type="common">Sandfly</name>
    <dbReference type="NCBI Taxonomy" id="29031"/>
    <lineage>
        <taxon>Eukaryota</taxon>
        <taxon>Metazoa</taxon>
        <taxon>Ecdysozoa</taxon>
        <taxon>Arthropoda</taxon>
        <taxon>Hexapoda</taxon>
        <taxon>Insecta</taxon>
        <taxon>Pterygota</taxon>
        <taxon>Neoptera</taxon>
        <taxon>Endopterygota</taxon>
        <taxon>Diptera</taxon>
        <taxon>Nematocera</taxon>
        <taxon>Psychodoidea</taxon>
        <taxon>Psychodidae</taxon>
        <taxon>Phlebotomus</taxon>
        <taxon>Phlebotomus</taxon>
    </lineage>
</organism>
<dbReference type="GO" id="GO:0007172">
    <property type="term" value="P:signal complex assembly"/>
    <property type="evidence" value="ECO:0007669"/>
    <property type="project" value="InterPro"/>
</dbReference>
<evidence type="ECO:0000313" key="2">
    <source>
        <dbReference type="EnsemblMetazoa" id="PPAI003210-PA"/>
    </source>
</evidence>
<reference evidence="2" key="1">
    <citation type="submission" date="2022-08" db="UniProtKB">
        <authorList>
            <consortium name="EnsemblMetazoa"/>
        </authorList>
    </citation>
    <scope>IDENTIFICATION</scope>
    <source>
        <strain evidence="2">Israel</strain>
    </source>
</reference>
<feature type="region of interest" description="Disordered" evidence="1">
    <location>
        <begin position="714"/>
        <end position="783"/>
    </location>
</feature>
<feature type="region of interest" description="Disordered" evidence="1">
    <location>
        <begin position="929"/>
        <end position="957"/>
    </location>
</feature>
<dbReference type="Proteomes" id="UP000092462">
    <property type="component" value="Unassembled WGS sequence"/>
</dbReference>
<accession>A0A1B0GMM1</accession>
<dbReference type="EMBL" id="AJVK01026305">
    <property type="status" value="NOT_ANNOTATED_CDS"/>
    <property type="molecule type" value="Genomic_DNA"/>
</dbReference>
<dbReference type="PROSITE" id="PS50011">
    <property type="entry name" value="PROTEIN_KINASE_DOM"/>
    <property type="match status" value="1"/>
</dbReference>
<proteinExistence type="predicted"/>
<dbReference type="AlphaFoldDB" id="A0A1B0GMM1"/>
<dbReference type="Pfam" id="PF03623">
    <property type="entry name" value="Focal_AT"/>
    <property type="match status" value="1"/>
</dbReference>
<dbReference type="InterPro" id="IPR000719">
    <property type="entry name" value="Prot_kinase_dom"/>
</dbReference>
<dbReference type="EMBL" id="AJVK01026303">
    <property type="status" value="NOT_ANNOTATED_CDS"/>
    <property type="molecule type" value="Genomic_DNA"/>
</dbReference>
<dbReference type="VEuPathDB" id="VectorBase:PPAI003210"/>
<evidence type="ECO:0000256" key="1">
    <source>
        <dbReference type="SAM" id="MobiDB-lite"/>
    </source>
</evidence>
<protein>
    <submittedName>
        <fullName evidence="2">Uncharacterized protein</fullName>
    </submittedName>
</protein>
<dbReference type="GO" id="GO:0005524">
    <property type="term" value="F:ATP binding"/>
    <property type="evidence" value="ECO:0007669"/>
    <property type="project" value="InterPro"/>
</dbReference>
<dbReference type="InterPro" id="IPR020635">
    <property type="entry name" value="Tyr_kinase_cat_dom"/>
</dbReference>
<dbReference type="Gene3D" id="1.10.510.10">
    <property type="entry name" value="Transferase(Phosphotransferase) domain 1"/>
    <property type="match status" value="1"/>
</dbReference>
<dbReference type="Gene3D" id="1.20.120.330">
    <property type="entry name" value="Nucleotidyltransferases domain 2"/>
    <property type="match status" value="1"/>
</dbReference>
<dbReference type="PANTHER" id="PTHR46221:SF9">
    <property type="entry name" value="NON-SPECIFIC PROTEIN-TYROSINE KINASE"/>
    <property type="match status" value="1"/>
</dbReference>
<dbReference type="SUPFAM" id="SSF56112">
    <property type="entry name" value="Protein kinase-like (PK-like)"/>
    <property type="match status" value="1"/>
</dbReference>
<dbReference type="GO" id="GO:0004713">
    <property type="term" value="F:protein tyrosine kinase activity"/>
    <property type="evidence" value="ECO:0007669"/>
    <property type="project" value="InterPro"/>
</dbReference>